<dbReference type="HOGENOM" id="CLU_1480686_0_0_6"/>
<name>K7A8E9_9ALTE</name>
<dbReference type="Gene3D" id="2.60.40.2480">
    <property type="entry name" value="Periplasmic metal-binding protein Tp34-type"/>
    <property type="match status" value="1"/>
</dbReference>
<keyword evidence="5" id="KW-1185">Reference proteome</keyword>
<dbReference type="Pfam" id="PF10634">
    <property type="entry name" value="Iron_transport"/>
    <property type="match status" value="1"/>
</dbReference>
<protein>
    <submittedName>
        <fullName evidence="4">Uncharacterized protein</fullName>
    </submittedName>
</protein>
<evidence type="ECO:0000313" key="4">
    <source>
        <dbReference type="EMBL" id="AGH46699.1"/>
    </source>
</evidence>
<comment type="similarity">
    <text evidence="1">Belongs to the UPF0423 family.</text>
</comment>
<keyword evidence="2 3" id="KW-0732">Signal</keyword>
<evidence type="ECO:0000256" key="3">
    <source>
        <dbReference type="SAM" id="SignalP"/>
    </source>
</evidence>
<dbReference type="AlphaFoldDB" id="K7A8E9"/>
<gene>
    <name evidence="4" type="ORF">C427_4600</name>
</gene>
<dbReference type="KEGG" id="gps:C427_4600"/>
<dbReference type="Proteomes" id="UP000011864">
    <property type="component" value="Chromosome"/>
</dbReference>
<proteinExistence type="inferred from homology"/>
<sequence>MKKLLTLISIFWAANSMALELVIGEERLEPGLVFIFEGAIKDHVQPAGLLHLKEHETHVHIEARANWDTKNTPKGTPSGGFVPYLHITSRVINQKTGLSTFIDVVPHINLVDNFHYARNITLPGSIDDKYTVTFNIIPPAHTELAIHRDWLNTYGNNLSKEQSYTYKDVDFSEIARASRTTK</sequence>
<evidence type="ECO:0000256" key="2">
    <source>
        <dbReference type="ARBA" id="ARBA00022729"/>
    </source>
</evidence>
<evidence type="ECO:0000256" key="1">
    <source>
        <dbReference type="ARBA" id="ARBA00010013"/>
    </source>
</evidence>
<accession>K7A8E9</accession>
<dbReference type="EMBL" id="CP003837">
    <property type="protein sequence ID" value="AGH46699.1"/>
    <property type="molecule type" value="Genomic_DNA"/>
</dbReference>
<feature type="signal peptide" evidence="3">
    <location>
        <begin position="1"/>
        <end position="18"/>
    </location>
</feature>
<dbReference type="OrthoDB" id="1493566at2"/>
<feature type="chain" id="PRO_5003901429" evidence="3">
    <location>
        <begin position="19"/>
        <end position="182"/>
    </location>
</feature>
<dbReference type="PATRIC" id="fig|1129794.4.peg.4581"/>
<dbReference type="InterPro" id="IPR038482">
    <property type="entry name" value="Tp34-type_sf"/>
</dbReference>
<dbReference type="InterPro" id="IPR018470">
    <property type="entry name" value="Metal-bd_Tp34-typ"/>
</dbReference>
<evidence type="ECO:0000313" key="5">
    <source>
        <dbReference type="Proteomes" id="UP000011864"/>
    </source>
</evidence>
<reference evidence="4 5" key="1">
    <citation type="journal article" date="2013" name="Genome Announc.">
        <title>Complete Genome Sequence of Glaciecola psychrophila Strain 170T.</title>
        <authorList>
            <person name="Yin J."/>
            <person name="Chen J."/>
            <person name="Liu G."/>
            <person name="Yu Y."/>
            <person name="Song L."/>
            <person name="Wang X."/>
            <person name="Qu X."/>
        </authorList>
    </citation>
    <scope>NUCLEOTIDE SEQUENCE [LARGE SCALE GENOMIC DNA]</scope>
    <source>
        <strain evidence="4 5">170</strain>
    </source>
</reference>
<dbReference type="eggNOG" id="COG3470">
    <property type="taxonomic scope" value="Bacteria"/>
</dbReference>
<dbReference type="RefSeq" id="WP_007639829.1">
    <property type="nucleotide sequence ID" value="NC_020514.1"/>
</dbReference>
<organism evidence="4 5">
    <name type="scientific">Paraglaciecola psychrophila 170</name>
    <dbReference type="NCBI Taxonomy" id="1129794"/>
    <lineage>
        <taxon>Bacteria</taxon>
        <taxon>Pseudomonadati</taxon>
        <taxon>Pseudomonadota</taxon>
        <taxon>Gammaproteobacteria</taxon>
        <taxon>Alteromonadales</taxon>
        <taxon>Alteromonadaceae</taxon>
        <taxon>Paraglaciecola</taxon>
    </lineage>
</organism>
<dbReference type="STRING" id="1129794.C427_4600"/>